<evidence type="ECO:0008006" key="3">
    <source>
        <dbReference type="Google" id="ProtNLM"/>
    </source>
</evidence>
<name>A0A558BKC7_9BACT</name>
<reference evidence="1 2" key="1">
    <citation type="submission" date="2019-07" db="EMBL/GenBank/DDBJ databases">
        <title>Hymenobacter sp. straun FUR1 Genome sequencing and assembly.</title>
        <authorList>
            <person name="Chhetri G."/>
        </authorList>
    </citation>
    <scope>NUCLEOTIDE SEQUENCE [LARGE SCALE GENOMIC DNA]</scope>
    <source>
        <strain evidence="1 2">Fur1</strain>
    </source>
</reference>
<protein>
    <recommendedName>
        <fullName evidence="3">TIGR02646 family protein</fullName>
    </recommendedName>
</protein>
<sequence>MIRVIKPTTIPRHLAQVGQQEKLLNQNSYDADAQAYLTGKIVFLIKKALYGSPTIKKVLRKAQHGKCCYCEKEQIDEAGAVEHYRPKGGYKLLRTERSSTKPGYYWLAYEWSNLYFICCRCNTVKSSLFPLVDETTRAKSHHNNIAAEAPYILDPGGTMDPRVHIRFDKNLIQGVTEFGKKTIEICKLNRPELNDKRQELLNIIDIHLGEIYVNDNPTDAKFLRSQRFLIQCQQPTAPFSAVAIDYLRNFSDYLLQRGIPVS</sequence>
<accession>A0A558BKC7</accession>
<proteinExistence type="predicted"/>
<keyword evidence="2" id="KW-1185">Reference proteome</keyword>
<evidence type="ECO:0000313" key="1">
    <source>
        <dbReference type="EMBL" id="TVT36935.1"/>
    </source>
</evidence>
<organism evidence="1 2">
    <name type="scientific">Hymenobacter setariae</name>
    <dbReference type="NCBI Taxonomy" id="2594794"/>
    <lineage>
        <taxon>Bacteria</taxon>
        <taxon>Pseudomonadati</taxon>
        <taxon>Bacteroidota</taxon>
        <taxon>Cytophagia</taxon>
        <taxon>Cytophagales</taxon>
        <taxon>Hymenobacteraceae</taxon>
        <taxon>Hymenobacter</taxon>
    </lineage>
</organism>
<dbReference type="OrthoDB" id="2084290at2"/>
<dbReference type="EMBL" id="VMRJ01000008">
    <property type="protein sequence ID" value="TVT36935.1"/>
    <property type="molecule type" value="Genomic_DNA"/>
</dbReference>
<evidence type="ECO:0000313" key="2">
    <source>
        <dbReference type="Proteomes" id="UP000317624"/>
    </source>
</evidence>
<dbReference type="Proteomes" id="UP000317624">
    <property type="component" value="Unassembled WGS sequence"/>
</dbReference>
<comment type="caution">
    <text evidence="1">The sequence shown here is derived from an EMBL/GenBank/DDBJ whole genome shotgun (WGS) entry which is preliminary data.</text>
</comment>
<gene>
    <name evidence="1" type="ORF">FNT36_23995</name>
</gene>
<dbReference type="AlphaFoldDB" id="A0A558BKC7"/>
<dbReference type="Gene3D" id="1.10.30.50">
    <property type="match status" value="1"/>
</dbReference>
<dbReference type="RefSeq" id="WP_144853056.1">
    <property type="nucleotide sequence ID" value="NZ_VMRJ01000008.1"/>
</dbReference>